<evidence type="ECO:0000256" key="1">
    <source>
        <dbReference type="SAM" id="MobiDB-lite"/>
    </source>
</evidence>
<feature type="region of interest" description="Disordered" evidence="1">
    <location>
        <begin position="533"/>
        <end position="814"/>
    </location>
</feature>
<feature type="region of interest" description="Disordered" evidence="1">
    <location>
        <begin position="99"/>
        <end position="120"/>
    </location>
</feature>
<feature type="region of interest" description="Disordered" evidence="1">
    <location>
        <begin position="55"/>
        <end position="84"/>
    </location>
</feature>
<organism evidence="3 4">
    <name type="scientific">Rousettus aegyptiacus</name>
    <name type="common">Egyptian fruit bat</name>
    <name type="synonym">Pteropus aegyptiacus</name>
    <dbReference type="NCBI Taxonomy" id="9407"/>
    <lineage>
        <taxon>Eukaryota</taxon>
        <taxon>Metazoa</taxon>
        <taxon>Chordata</taxon>
        <taxon>Craniata</taxon>
        <taxon>Vertebrata</taxon>
        <taxon>Euteleostomi</taxon>
        <taxon>Mammalia</taxon>
        <taxon>Eutheria</taxon>
        <taxon>Laurasiatheria</taxon>
        <taxon>Chiroptera</taxon>
        <taxon>Yinpterochiroptera</taxon>
        <taxon>Pteropodoidea</taxon>
        <taxon>Pteropodidae</taxon>
        <taxon>Rousettinae</taxon>
        <taxon>Rousettus</taxon>
    </lineage>
</organism>
<proteinExistence type="predicted"/>
<feature type="region of interest" description="Disordered" evidence="1">
    <location>
        <begin position="141"/>
        <end position="461"/>
    </location>
</feature>
<feature type="compositionally biased region" description="Basic and acidic residues" evidence="1">
    <location>
        <begin position="594"/>
        <end position="608"/>
    </location>
</feature>
<feature type="compositionally biased region" description="Low complexity" evidence="1">
    <location>
        <begin position="301"/>
        <end position="318"/>
    </location>
</feature>
<comment type="caution">
    <text evidence="3">The sequence shown here is derived from an EMBL/GenBank/DDBJ whole genome shotgun (WGS) entry which is preliminary data.</text>
</comment>
<feature type="compositionally biased region" description="Basic and acidic residues" evidence="1">
    <location>
        <begin position="221"/>
        <end position="235"/>
    </location>
</feature>
<dbReference type="EMBL" id="JACASE010000003">
    <property type="protein sequence ID" value="KAF6486644.1"/>
    <property type="molecule type" value="Genomic_DNA"/>
</dbReference>
<sequence length="1190" mass="123576">MFLVNTPPVLALQWRWDGLGPPGTCRLPGCFPEPTESAGGAAVSTQVQMLLGSLQSTRASRGTSDARTPPRSQRAEGGRDARQAAGPALAACGLAAGLSPRGDEEAGGFGPSVPDLDSDDSVDRDIEEAIQEYLKAKSRATQLSAATDGDSQCKAELPQSSAPTASSPPQPAPGPGGGPGSCEGASEDQGSASPLSVSSEDSFEQSIQAEIEQFLNKKRQHETPKRAVSADRDPEPSDNPARSASGSGREPAFKARRQNSTGVCKEFVFRKLPRLAKASAQPRGLRSQVTTEPESLGGMKPAAPRPATTSRPTEAAPSKGGVRRSMGPGARGRRIGGAAPVREASDSSSDDGIEEAIQLYQREKRREASGEPPPKAAPGQEQGPAPPAHSAGHSAKSALPETHRRAPGKKPVASKALDLGLGGLDPDHPCRPPKETRAPAPPGNTASKSEFADRSPCQADTSTELMCAEAILDISKTILPAPGDRSDRPLSTSPLLGPPRVPSRSDGDSSSVDSDDSIEQEIRTFLALKAQSGSLLSGADSCPQPAWSPLLSPGPSGQPGGPRAPACKTPDTSLSCKRKRRGGGSVTRPSTPKKARELAKEGAPDADHSQGTASAVPGREGEARAQPLPCRTVALSEADAAPAARSDGSPGHGKAAEARSAAEKESSEDKSSSLDSDEDLDTAIKDLLRSKRRPRRRCRDPRAAGKKKVRFSTAETQPPDQPEGWRRAWKDSSPRLLKSCLSQPRRDGRGDPTRKLPSVPCAQTERAKPGSVGPADAPPALRSARRARERPLLHGAAAGAGPRSGDSSSVDSDDSIELEIRKFLAEKAKESVSGSETQAAGPPALGPSSMPRPGPLCHKVALPPGMCTRSQRGRGTPQPAMGPRAGPRAEQACLPAALARGQLEPPRIARGVLSARGSPAGGRNLYPPTDRSPRGGGPAAGDSAFGQLSSCAEGGTRAGSPTGAMPVTSRSRSTPTWGAGADRGRGPQASLALPWGNFAHQGRLQSTWTLSSEGGDVAWRGGLRGEREEGAEEGQALCAPSLAADPRKAVPFAGFSPLLSTQLFHFGKGVPWGSKPAGLFSPPLSLPLQGPSFSAFREAPAGHGPVFGSSHLLVKKEGGHWSSRKAPAALGLHARRNSGSEENVLDLRYRRRLTDGEDDQEAWGSDASELSDTSVEEGGGPLAKGEALPL</sequence>
<feature type="compositionally biased region" description="Basic and acidic residues" evidence="1">
    <location>
        <begin position="723"/>
        <end position="733"/>
    </location>
</feature>
<dbReference type="PANTHER" id="PTHR15724:SF0">
    <property type="entry name" value="PROTEIN PHOSPHATASE 1 REGULATORY SUBUNIT 26"/>
    <property type="match status" value="1"/>
</dbReference>
<feature type="compositionally biased region" description="Basic and acidic residues" evidence="1">
    <location>
        <begin position="654"/>
        <end position="672"/>
    </location>
</feature>
<dbReference type="PANTHER" id="PTHR15724">
    <property type="entry name" value="PROTEIN PHOSPHATASE 1 REGULATORY SUBUNIT 26"/>
    <property type="match status" value="1"/>
</dbReference>
<dbReference type="InterPro" id="IPR026130">
    <property type="entry name" value="PPP1R26"/>
</dbReference>
<name>A0A7J8IPZ5_ROUAE</name>
<feature type="domain" description="Protein phosphatase 1 regulatory subunit 26 N-terminal" evidence="2">
    <location>
        <begin position="1"/>
        <end position="831"/>
    </location>
</feature>
<feature type="compositionally biased region" description="Basic and acidic residues" evidence="1">
    <location>
        <begin position="744"/>
        <end position="754"/>
    </location>
</feature>
<feature type="region of interest" description="Disordered" evidence="1">
    <location>
        <begin position="1155"/>
        <end position="1190"/>
    </location>
</feature>
<feature type="compositionally biased region" description="Basic and acidic residues" evidence="1">
    <location>
        <begin position="425"/>
        <end position="437"/>
    </location>
</feature>
<dbReference type="InterPro" id="IPR031474">
    <property type="entry name" value="PPP1R26_N"/>
</dbReference>
<feature type="compositionally biased region" description="Low complexity" evidence="1">
    <location>
        <begin position="377"/>
        <end position="398"/>
    </location>
</feature>
<evidence type="ECO:0000313" key="3">
    <source>
        <dbReference type="EMBL" id="KAF6486644.1"/>
    </source>
</evidence>
<accession>A0A7J8IPZ5</accession>
<feature type="compositionally biased region" description="Basic residues" evidence="1">
    <location>
        <begin position="690"/>
        <end position="710"/>
    </location>
</feature>
<keyword evidence="4" id="KW-1185">Reference proteome</keyword>
<dbReference type="OrthoDB" id="9939953at2759"/>
<gene>
    <name evidence="3" type="ORF">HJG63_015759</name>
</gene>
<feature type="compositionally biased region" description="Basic and acidic residues" evidence="1">
    <location>
        <begin position="73"/>
        <end position="82"/>
    </location>
</feature>
<evidence type="ECO:0000259" key="2">
    <source>
        <dbReference type="Pfam" id="PF15740"/>
    </source>
</evidence>
<reference evidence="3 4" key="1">
    <citation type="journal article" date="2020" name="Nature">
        <title>Six reference-quality genomes reveal evolution of bat adaptations.</title>
        <authorList>
            <person name="Jebb D."/>
            <person name="Huang Z."/>
            <person name="Pippel M."/>
            <person name="Hughes G.M."/>
            <person name="Lavrichenko K."/>
            <person name="Devanna P."/>
            <person name="Winkler S."/>
            <person name="Jermiin L.S."/>
            <person name="Skirmuntt E.C."/>
            <person name="Katzourakis A."/>
            <person name="Burkitt-Gray L."/>
            <person name="Ray D.A."/>
            <person name="Sullivan K.A.M."/>
            <person name="Roscito J.G."/>
            <person name="Kirilenko B.M."/>
            <person name="Davalos L.M."/>
            <person name="Corthals A.P."/>
            <person name="Power M.L."/>
            <person name="Jones G."/>
            <person name="Ransome R.D."/>
            <person name="Dechmann D.K.N."/>
            <person name="Locatelli A.G."/>
            <person name="Puechmaille S.J."/>
            <person name="Fedrigo O."/>
            <person name="Jarvis E.D."/>
            <person name="Hiller M."/>
            <person name="Vernes S.C."/>
            <person name="Myers E.W."/>
            <person name="Teeling E.C."/>
        </authorList>
    </citation>
    <scope>NUCLEOTIDE SEQUENCE [LARGE SCALE GENOMIC DNA]</scope>
    <source>
        <strain evidence="3">MRouAeg1</strain>
        <tissue evidence="3">Muscle</tissue>
    </source>
</reference>
<feature type="compositionally biased region" description="Low complexity" evidence="1">
    <location>
        <begin position="545"/>
        <end position="566"/>
    </location>
</feature>
<feature type="compositionally biased region" description="Pro residues" evidence="1">
    <location>
        <begin position="166"/>
        <end position="176"/>
    </location>
</feature>
<feature type="compositionally biased region" description="Polar residues" evidence="1">
    <location>
        <begin position="55"/>
        <end position="66"/>
    </location>
</feature>
<dbReference type="GO" id="GO:0004864">
    <property type="term" value="F:protein phosphatase inhibitor activity"/>
    <property type="evidence" value="ECO:0007669"/>
    <property type="project" value="InterPro"/>
</dbReference>
<feature type="region of interest" description="Disordered" evidence="1">
    <location>
        <begin position="826"/>
        <end position="988"/>
    </location>
</feature>
<feature type="compositionally biased region" description="Polar residues" evidence="1">
    <location>
        <begin position="188"/>
        <end position="208"/>
    </location>
</feature>
<feature type="region of interest" description="Disordered" evidence="1">
    <location>
        <begin position="478"/>
        <end position="518"/>
    </location>
</feature>
<dbReference type="Proteomes" id="UP000593571">
    <property type="component" value="Unassembled WGS sequence"/>
</dbReference>
<feature type="compositionally biased region" description="Low complexity" evidence="1">
    <location>
        <begin position="793"/>
        <end position="810"/>
    </location>
</feature>
<dbReference type="AlphaFoldDB" id="A0A7J8IPZ5"/>
<evidence type="ECO:0000313" key="4">
    <source>
        <dbReference type="Proteomes" id="UP000593571"/>
    </source>
</evidence>
<dbReference type="Pfam" id="PF15740">
    <property type="entry name" value="PPP1R26_N"/>
    <property type="match status" value="1"/>
</dbReference>
<protein>
    <submittedName>
        <fullName evidence="3">Protein phosphatase 1 regulatory subunit 26</fullName>
    </submittedName>
</protein>